<protein>
    <recommendedName>
        <fullName evidence="1">Rab-GAP TBC domain-containing protein</fullName>
    </recommendedName>
</protein>
<keyword evidence="3" id="KW-1185">Reference proteome</keyword>
<dbReference type="EMBL" id="DS113823">
    <property type="protein sequence ID" value="EAX95118.1"/>
    <property type="molecule type" value="Genomic_DNA"/>
</dbReference>
<name>A2FJ03_TRIV3</name>
<reference evidence="2" key="2">
    <citation type="journal article" date="2007" name="Science">
        <title>Draft genome sequence of the sexually transmitted pathogen Trichomonas vaginalis.</title>
        <authorList>
            <person name="Carlton J.M."/>
            <person name="Hirt R.P."/>
            <person name="Silva J.C."/>
            <person name="Delcher A.L."/>
            <person name="Schatz M."/>
            <person name="Zhao Q."/>
            <person name="Wortman J.R."/>
            <person name="Bidwell S.L."/>
            <person name="Alsmark U.C.M."/>
            <person name="Besteiro S."/>
            <person name="Sicheritz-Ponten T."/>
            <person name="Noel C.J."/>
            <person name="Dacks J.B."/>
            <person name="Foster P.G."/>
            <person name="Simillion C."/>
            <person name="Van de Peer Y."/>
            <person name="Miranda-Saavedra D."/>
            <person name="Barton G.J."/>
            <person name="Westrop G.D."/>
            <person name="Mueller S."/>
            <person name="Dessi D."/>
            <person name="Fiori P.L."/>
            <person name="Ren Q."/>
            <person name="Paulsen I."/>
            <person name="Zhang H."/>
            <person name="Bastida-Corcuera F.D."/>
            <person name="Simoes-Barbosa A."/>
            <person name="Brown M.T."/>
            <person name="Hayes R.D."/>
            <person name="Mukherjee M."/>
            <person name="Okumura C.Y."/>
            <person name="Schneider R."/>
            <person name="Smith A.J."/>
            <person name="Vanacova S."/>
            <person name="Villalvazo M."/>
            <person name="Haas B.J."/>
            <person name="Pertea M."/>
            <person name="Feldblyum T.V."/>
            <person name="Utterback T.R."/>
            <person name="Shu C.L."/>
            <person name="Osoegawa K."/>
            <person name="de Jong P.J."/>
            <person name="Hrdy I."/>
            <person name="Horvathova L."/>
            <person name="Zubacova Z."/>
            <person name="Dolezal P."/>
            <person name="Malik S.B."/>
            <person name="Logsdon J.M. Jr."/>
            <person name="Henze K."/>
            <person name="Gupta A."/>
            <person name="Wang C.C."/>
            <person name="Dunne R.L."/>
            <person name="Upcroft J.A."/>
            <person name="Upcroft P."/>
            <person name="White O."/>
            <person name="Salzberg S.L."/>
            <person name="Tang P."/>
            <person name="Chiu C.-H."/>
            <person name="Lee Y.-S."/>
            <person name="Embley T.M."/>
            <person name="Coombs G.H."/>
            <person name="Mottram J.C."/>
            <person name="Tachezy J."/>
            <person name="Fraser-Liggett C.M."/>
            <person name="Johnson P.J."/>
        </authorList>
    </citation>
    <scope>NUCLEOTIDE SEQUENCE [LARGE SCALE GENOMIC DNA]</scope>
    <source>
        <strain evidence="2">G3</strain>
    </source>
</reference>
<feature type="domain" description="Rab-GAP TBC" evidence="1">
    <location>
        <begin position="309"/>
        <end position="493"/>
    </location>
</feature>
<dbReference type="RefSeq" id="XP_001308048.1">
    <property type="nucleotide sequence ID" value="XM_001308047.1"/>
</dbReference>
<dbReference type="PROSITE" id="PS50086">
    <property type="entry name" value="TBC_RABGAP"/>
    <property type="match status" value="1"/>
</dbReference>
<dbReference type="VEuPathDB" id="TrichDB:TVAGG3_0611390"/>
<dbReference type="PANTHER" id="PTHR22957:SF661">
    <property type="entry name" value="GH16847P"/>
    <property type="match status" value="1"/>
</dbReference>
<dbReference type="GO" id="GO:0005096">
    <property type="term" value="F:GTPase activator activity"/>
    <property type="evidence" value="ECO:0000318"/>
    <property type="project" value="GO_Central"/>
</dbReference>
<evidence type="ECO:0000313" key="3">
    <source>
        <dbReference type="Proteomes" id="UP000001542"/>
    </source>
</evidence>
<dbReference type="PANTHER" id="PTHR22957">
    <property type="entry name" value="TBC1 DOMAIN FAMILY MEMBER GTPASE-ACTIVATING PROTEIN"/>
    <property type="match status" value="1"/>
</dbReference>
<accession>A2FJ03</accession>
<reference evidence="2" key="1">
    <citation type="submission" date="2006-10" db="EMBL/GenBank/DDBJ databases">
        <authorList>
            <person name="Amadeo P."/>
            <person name="Zhao Q."/>
            <person name="Wortman J."/>
            <person name="Fraser-Liggett C."/>
            <person name="Carlton J."/>
        </authorList>
    </citation>
    <scope>NUCLEOTIDE SEQUENCE</scope>
    <source>
        <strain evidence="2">G3</strain>
    </source>
</reference>
<evidence type="ECO:0000259" key="1">
    <source>
        <dbReference type="PROSITE" id="PS50086"/>
    </source>
</evidence>
<dbReference type="InParanoid" id="A2FJ03"/>
<evidence type="ECO:0000313" key="2">
    <source>
        <dbReference type="EMBL" id="EAX95118.1"/>
    </source>
</evidence>
<dbReference type="eggNOG" id="KOG2197">
    <property type="taxonomic scope" value="Eukaryota"/>
</dbReference>
<dbReference type="SMART" id="SM00164">
    <property type="entry name" value="TBC"/>
    <property type="match status" value="1"/>
</dbReference>
<dbReference type="OrthoDB" id="10264062at2759"/>
<dbReference type="AlphaFoldDB" id="A2FJ03"/>
<dbReference type="Pfam" id="PF00566">
    <property type="entry name" value="RabGAP-TBC"/>
    <property type="match status" value="1"/>
</dbReference>
<dbReference type="KEGG" id="tva:4752862"/>
<dbReference type="InterPro" id="IPR000195">
    <property type="entry name" value="Rab-GAP-TBC_dom"/>
</dbReference>
<dbReference type="InterPro" id="IPR035969">
    <property type="entry name" value="Rab-GAP_TBC_sf"/>
</dbReference>
<dbReference type="SMR" id="A2FJ03"/>
<dbReference type="VEuPathDB" id="TrichDB:TVAG_033380"/>
<organism evidence="2 3">
    <name type="scientific">Trichomonas vaginalis (strain ATCC PRA-98 / G3)</name>
    <dbReference type="NCBI Taxonomy" id="412133"/>
    <lineage>
        <taxon>Eukaryota</taxon>
        <taxon>Metamonada</taxon>
        <taxon>Parabasalia</taxon>
        <taxon>Trichomonadida</taxon>
        <taxon>Trichomonadidae</taxon>
        <taxon>Trichomonas</taxon>
    </lineage>
</organism>
<sequence length="579" mass="68229">MSFLINMESDNLSSKVLLAVIRSVKEITPERSTNDGILALMKNKSNFYILWQRQLNNSKESRTKLLKSLTLDATYDWSYGNSIFIPTTQLSKFEFGINPLTLIISHSTVDETRYFSIQQAHFAQFVFFVEKLLTYGIAHPKHEKVWSLRVLQNVNPNFGDYISPDIILETNTDDLKRFWIDVVEYYIRIIRYVQKNNQVEAFNILQEFDCDSYRYYIFSTVNRQIEPQKTSLVSLQDIMNSYDENGVLQNFDQIKSKIYLNGVETDAIIPTLSYLLSIYPVDSTKSQREEIDKKLKFEYETFCEQSALTLEEQIKNNRTRNLAQRVIMHDVIRTDRQHPAFKDQNGIGLSLLTRILKAYEIYNPNLGYVQGMNDMVVPFIDLFIPKWNENGQPTDKEGNLIDVGDVEYKIFWYNAYFLLLLKQDESLARVAEFCKEMAAKTMKIINKISPPTSLWLHINKLTDLMWGYSDYVMLFKRSITDIWPVWSRMLCSESPNHWFVYFIAGTVVELASYMSKQQRVVITAILTEFTNFMTTIDPMKICDFAYYFMKKYYVQEPKEEEKKEVHEDLKYEFFKLYCE</sequence>
<dbReference type="STRING" id="5722.A2FJ03"/>
<proteinExistence type="predicted"/>
<dbReference type="Gene3D" id="1.10.8.270">
    <property type="entry name" value="putative rabgap domain of human tbc1 domain family member 14 like domains"/>
    <property type="match status" value="1"/>
</dbReference>
<gene>
    <name evidence="2" type="ORF">TVAG_033380</name>
</gene>
<dbReference type="SUPFAM" id="SSF47923">
    <property type="entry name" value="Ypt/Rab-GAP domain of gyp1p"/>
    <property type="match status" value="1"/>
</dbReference>
<dbReference type="Proteomes" id="UP000001542">
    <property type="component" value="Unassembled WGS sequence"/>
</dbReference>